<dbReference type="InterPro" id="IPR029058">
    <property type="entry name" value="AB_hydrolase_fold"/>
</dbReference>
<feature type="domain" description="4-O-methyl-glucuronoyl methylesterase-like" evidence="9">
    <location>
        <begin position="101"/>
        <end position="348"/>
    </location>
</feature>
<dbReference type="EC" id="3.1.1.117" evidence="7"/>
<evidence type="ECO:0000256" key="6">
    <source>
        <dbReference type="ARBA" id="ARBA00024511"/>
    </source>
</evidence>
<keyword evidence="5" id="KW-0439">Lignin degradation</keyword>
<name>A0AA39Z971_9PEZI</name>
<accession>A0AA39Z971</accession>
<keyword evidence="2" id="KW-0719">Serine esterase</keyword>
<feature type="signal peptide" evidence="8">
    <location>
        <begin position="1"/>
        <end position="16"/>
    </location>
</feature>
<keyword evidence="4" id="KW-0378">Hydrolase</keyword>
<dbReference type="InterPro" id="IPR054579">
    <property type="entry name" value="GCE-like_dom"/>
</dbReference>
<comment type="caution">
    <text evidence="10">The sequence shown here is derived from an EMBL/GenBank/DDBJ whole genome shotgun (WGS) entry which is preliminary data.</text>
</comment>
<comment type="similarity">
    <text evidence="1">Belongs to the carbohydrate esterase 15 (CE15) family.</text>
</comment>
<dbReference type="GO" id="GO:0052689">
    <property type="term" value="F:carboxylic ester hydrolase activity"/>
    <property type="evidence" value="ECO:0007669"/>
    <property type="project" value="UniProtKB-KW"/>
</dbReference>
<dbReference type="Pfam" id="PF22244">
    <property type="entry name" value="GCE_fung"/>
    <property type="match status" value="1"/>
</dbReference>
<proteinExistence type="inferred from homology"/>
<feature type="chain" id="PRO_5041449285" description="(4-O-methyl)-D-glucuronate--lignin esterase" evidence="8">
    <location>
        <begin position="17"/>
        <end position="420"/>
    </location>
</feature>
<evidence type="ECO:0000256" key="3">
    <source>
        <dbReference type="ARBA" id="ARBA00022729"/>
    </source>
</evidence>
<sequence>MLALCLFLNLPALVLATYPSPTLATRREPCLLPDTYPEVSTTTLPDPWKFIDGKSVSTAADFVCRQIEISKILQQFELGDLPSAPDSVTSVWAETGNMMNITATVGSKSATWSVRIVRSASDNSTAPPPPSGSPAIIALGGSWIPIPSSIRQIIFNNDECASQAGGGSRGRGKFYELHGSSHSAGSLMAWTWCVGRIIDGLEQLGAATTGINPSRVGVTGCSRHGKGAFVVGAFEKRIALTIPQESGGGGAACWRMMNDEIRRRRPSSCCECGVAEPGCWSDPTRQATWFARKFDWRTIHSVPADHHLLAALVAPRGLYVVENNIDHLWPWSTAGCMKAGRMVYSGIGAQGNMGFSMIGGHSHCQFQTAGQADLFSFMDQFLLLSGQANVVDTSRVVNNDLPSFIAGWSRAPNITHDWEV</sequence>
<evidence type="ECO:0000313" key="10">
    <source>
        <dbReference type="EMBL" id="KAK0666532.1"/>
    </source>
</evidence>
<keyword evidence="11" id="KW-1185">Reference proteome</keyword>
<evidence type="ECO:0000256" key="4">
    <source>
        <dbReference type="ARBA" id="ARBA00022801"/>
    </source>
</evidence>
<evidence type="ECO:0000256" key="5">
    <source>
        <dbReference type="ARBA" id="ARBA00023185"/>
    </source>
</evidence>
<comment type="catalytic activity">
    <reaction evidence="6">
        <text>a 4-O-methyl-alpha-D-glucuronosyl ester derivative + H2O = 4-O-methyl-alpha-D-glucuronate derivative + an alcohol + H(+)</text>
        <dbReference type="Rhea" id="RHEA:67452"/>
        <dbReference type="ChEBI" id="CHEBI:15377"/>
        <dbReference type="ChEBI" id="CHEBI:15378"/>
        <dbReference type="ChEBI" id="CHEBI:30879"/>
        <dbReference type="ChEBI" id="CHEBI:171667"/>
        <dbReference type="ChEBI" id="CHEBI:171668"/>
        <dbReference type="EC" id="3.1.1.117"/>
    </reaction>
    <physiologicalReaction direction="left-to-right" evidence="6">
        <dbReference type="Rhea" id="RHEA:67453"/>
    </physiologicalReaction>
</comment>
<evidence type="ECO:0000256" key="1">
    <source>
        <dbReference type="ARBA" id="ARBA00010092"/>
    </source>
</evidence>
<protein>
    <recommendedName>
        <fullName evidence="7">(4-O-methyl)-D-glucuronate--lignin esterase</fullName>
        <ecNumber evidence="7">3.1.1.117</ecNumber>
    </recommendedName>
</protein>
<dbReference type="Proteomes" id="UP001174997">
    <property type="component" value="Unassembled WGS sequence"/>
</dbReference>
<evidence type="ECO:0000313" key="11">
    <source>
        <dbReference type="Proteomes" id="UP001174997"/>
    </source>
</evidence>
<gene>
    <name evidence="10" type="ORF">QBC41DRAFT_280632</name>
</gene>
<evidence type="ECO:0000256" key="7">
    <source>
        <dbReference type="ARBA" id="ARBA00026105"/>
    </source>
</evidence>
<dbReference type="EMBL" id="JAULSY010000086">
    <property type="protein sequence ID" value="KAK0666532.1"/>
    <property type="molecule type" value="Genomic_DNA"/>
</dbReference>
<dbReference type="GO" id="GO:0046274">
    <property type="term" value="P:lignin catabolic process"/>
    <property type="evidence" value="ECO:0007669"/>
    <property type="project" value="UniProtKB-KW"/>
</dbReference>
<dbReference type="AlphaFoldDB" id="A0AA39Z971"/>
<dbReference type="Gene3D" id="3.40.50.1820">
    <property type="entry name" value="alpha/beta hydrolase"/>
    <property type="match status" value="1"/>
</dbReference>
<dbReference type="SUPFAM" id="SSF53474">
    <property type="entry name" value="alpha/beta-Hydrolases"/>
    <property type="match status" value="1"/>
</dbReference>
<evidence type="ECO:0000259" key="9">
    <source>
        <dbReference type="Pfam" id="PF22244"/>
    </source>
</evidence>
<keyword evidence="3 8" id="KW-0732">Signal</keyword>
<evidence type="ECO:0000256" key="2">
    <source>
        <dbReference type="ARBA" id="ARBA00022487"/>
    </source>
</evidence>
<organism evidence="10 11">
    <name type="scientific">Cercophora samala</name>
    <dbReference type="NCBI Taxonomy" id="330535"/>
    <lineage>
        <taxon>Eukaryota</taxon>
        <taxon>Fungi</taxon>
        <taxon>Dikarya</taxon>
        <taxon>Ascomycota</taxon>
        <taxon>Pezizomycotina</taxon>
        <taxon>Sordariomycetes</taxon>
        <taxon>Sordariomycetidae</taxon>
        <taxon>Sordariales</taxon>
        <taxon>Lasiosphaeriaceae</taxon>
        <taxon>Cercophora</taxon>
    </lineage>
</organism>
<reference evidence="10" key="1">
    <citation type="submission" date="2023-06" db="EMBL/GenBank/DDBJ databases">
        <title>Genome-scale phylogeny and comparative genomics of the fungal order Sordariales.</title>
        <authorList>
            <consortium name="Lawrence Berkeley National Laboratory"/>
            <person name="Hensen N."/>
            <person name="Bonometti L."/>
            <person name="Westerberg I."/>
            <person name="Brannstrom I.O."/>
            <person name="Guillou S."/>
            <person name="Cros-Aarteil S."/>
            <person name="Calhoun S."/>
            <person name="Haridas S."/>
            <person name="Kuo A."/>
            <person name="Mondo S."/>
            <person name="Pangilinan J."/>
            <person name="Riley R."/>
            <person name="Labutti K."/>
            <person name="Andreopoulos B."/>
            <person name="Lipzen A."/>
            <person name="Chen C."/>
            <person name="Yanf M."/>
            <person name="Daum C."/>
            <person name="Ng V."/>
            <person name="Clum A."/>
            <person name="Steindorff A."/>
            <person name="Ohm R."/>
            <person name="Martin F."/>
            <person name="Silar P."/>
            <person name="Natvig D."/>
            <person name="Lalanne C."/>
            <person name="Gautier V."/>
            <person name="Ament-Velasquez S.L."/>
            <person name="Kruys A."/>
            <person name="Hutchinson M.I."/>
            <person name="Powell A.J."/>
            <person name="Barry K."/>
            <person name="Miller A.N."/>
            <person name="Grigoriev I.V."/>
            <person name="Debuchy R."/>
            <person name="Gladieux P."/>
            <person name="Thoren M.H."/>
            <person name="Johannesson H."/>
        </authorList>
    </citation>
    <scope>NUCLEOTIDE SEQUENCE</scope>
    <source>
        <strain evidence="10">CBS 307.81</strain>
    </source>
</reference>
<evidence type="ECO:0000256" key="8">
    <source>
        <dbReference type="SAM" id="SignalP"/>
    </source>
</evidence>